<organism evidence="2">
    <name type="scientific">Ixodes ricinus</name>
    <name type="common">Common tick</name>
    <name type="synonym">Acarus ricinus</name>
    <dbReference type="NCBI Taxonomy" id="34613"/>
    <lineage>
        <taxon>Eukaryota</taxon>
        <taxon>Metazoa</taxon>
        <taxon>Ecdysozoa</taxon>
        <taxon>Arthropoda</taxon>
        <taxon>Chelicerata</taxon>
        <taxon>Arachnida</taxon>
        <taxon>Acari</taxon>
        <taxon>Parasitiformes</taxon>
        <taxon>Ixodida</taxon>
        <taxon>Ixodoidea</taxon>
        <taxon>Ixodidae</taxon>
        <taxon>Ixodinae</taxon>
        <taxon>Ixodes</taxon>
    </lineage>
</organism>
<evidence type="ECO:0000313" key="2">
    <source>
        <dbReference type="EMBL" id="MXU83559.1"/>
    </source>
</evidence>
<keyword evidence="1" id="KW-0732">Signal</keyword>
<protein>
    <submittedName>
        <fullName evidence="2">Putative secreted protein</fullName>
    </submittedName>
</protein>
<reference evidence="2" key="1">
    <citation type="submission" date="2019-12" db="EMBL/GenBank/DDBJ databases">
        <title>An insight into the sialome of adult female Ixodes ricinus ticks feeding for 6 days.</title>
        <authorList>
            <person name="Perner J."/>
            <person name="Ribeiro J.M.C."/>
        </authorList>
    </citation>
    <scope>NUCLEOTIDE SEQUENCE</scope>
    <source>
        <strain evidence="2">Semi-engorged</strain>
        <tissue evidence="2">Salivary glands</tissue>
    </source>
</reference>
<feature type="signal peptide" evidence="1">
    <location>
        <begin position="1"/>
        <end position="32"/>
    </location>
</feature>
<proteinExistence type="predicted"/>
<dbReference type="AlphaFoldDB" id="A0A6B0TU92"/>
<feature type="chain" id="PRO_5025646942" evidence="1">
    <location>
        <begin position="33"/>
        <end position="76"/>
    </location>
</feature>
<name>A0A6B0TU92_IXORI</name>
<dbReference type="EMBL" id="GIFC01001476">
    <property type="protein sequence ID" value="MXU83559.1"/>
    <property type="molecule type" value="Transcribed_RNA"/>
</dbReference>
<accession>A0A6B0TU92</accession>
<sequence length="76" mass="7804">MVLAPVAGCKTSLSMLTVLVLWRALALPPARAAIRQAPQAVLGERNDLELGPYSLSPPWRAPSCGSGSACTPGTGC</sequence>
<evidence type="ECO:0000256" key="1">
    <source>
        <dbReference type="SAM" id="SignalP"/>
    </source>
</evidence>